<dbReference type="Gene3D" id="3.40.50.2300">
    <property type="match status" value="2"/>
</dbReference>
<dbReference type="GO" id="GO:0006865">
    <property type="term" value="P:amino acid transport"/>
    <property type="evidence" value="ECO:0007669"/>
    <property type="project" value="UniProtKB-KW"/>
</dbReference>
<dbReference type="OrthoDB" id="9783240at2"/>
<comment type="caution">
    <text evidence="7">The sequence shown here is derived from an EMBL/GenBank/DDBJ whole genome shotgun (WGS) entry which is preliminary data.</text>
</comment>
<keyword evidence="2" id="KW-0813">Transport</keyword>
<name>A0A317MWB4_9GAMM</name>
<feature type="signal peptide" evidence="5">
    <location>
        <begin position="1"/>
        <end position="27"/>
    </location>
</feature>
<keyword evidence="8" id="KW-1185">Reference proteome</keyword>
<comment type="similarity">
    <text evidence="1">Belongs to the leucine-binding protein family.</text>
</comment>
<feature type="domain" description="Leucine-binding protein" evidence="6">
    <location>
        <begin position="30"/>
        <end position="369"/>
    </location>
</feature>
<evidence type="ECO:0000256" key="2">
    <source>
        <dbReference type="ARBA" id="ARBA00022448"/>
    </source>
</evidence>
<evidence type="ECO:0000256" key="1">
    <source>
        <dbReference type="ARBA" id="ARBA00010062"/>
    </source>
</evidence>
<dbReference type="InterPro" id="IPR000709">
    <property type="entry name" value="Leu_Ile_Val-bd"/>
</dbReference>
<evidence type="ECO:0000313" key="8">
    <source>
        <dbReference type="Proteomes" id="UP000246569"/>
    </source>
</evidence>
<evidence type="ECO:0000256" key="3">
    <source>
        <dbReference type="ARBA" id="ARBA00022729"/>
    </source>
</evidence>
<dbReference type="PANTHER" id="PTHR47151:SF2">
    <property type="entry name" value="AMINO ACID BINDING PROTEIN"/>
    <property type="match status" value="1"/>
</dbReference>
<evidence type="ECO:0000259" key="6">
    <source>
        <dbReference type="Pfam" id="PF13458"/>
    </source>
</evidence>
<dbReference type="SUPFAM" id="SSF53822">
    <property type="entry name" value="Periplasmic binding protein-like I"/>
    <property type="match status" value="1"/>
</dbReference>
<keyword evidence="4" id="KW-0029">Amino-acid transport</keyword>
<protein>
    <submittedName>
        <fullName evidence="7">Amino acid/amide ABC transporter substrate-binding protein (HAAT family)</fullName>
    </submittedName>
</protein>
<dbReference type="PRINTS" id="PR00337">
    <property type="entry name" value="LEUILEVALBP"/>
</dbReference>
<evidence type="ECO:0000256" key="4">
    <source>
        <dbReference type="ARBA" id="ARBA00022970"/>
    </source>
</evidence>
<sequence length="389" mass="42326">MRIRPAFRRLAGAVLCSLLLGQSAAFARETVKIAFIGPLTGGISAHGIGGRNSAELAVQLRNADPNAKYTYELEAMDDECKPNVGVQVATKAASDKSIVAAIPFYCSAVAIAAVDVFHKFRMPMVVWAAVLPEITYGNDYQEVNRVSSTLINQNKVGSKFLVEQGYKTWVSIHDTTDYGKSMHKYFAENLPANGGKLLAEFGVGSDQQDFTAELTRIKELNPDVIYFGGLTPLAVRVITQMDKLGIKAQFQGTSGIFGDAFIKSLGAEAEGVFTTYDMPPVEQLPGGKFFLDAYAKAGYKEGFEAYGPYAFAATSLLLDVIEQVGPDRKKVIAALRDTHGKDSIVGKIEFDDHGQNITPMTTMYVVQDGKWVAWGESDYASGKRKLKNL</sequence>
<evidence type="ECO:0000313" key="7">
    <source>
        <dbReference type="EMBL" id="PWV62264.1"/>
    </source>
</evidence>
<dbReference type="Proteomes" id="UP000246569">
    <property type="component" value="Unassembled WGS sequence"/>
</dbReference>
<feature type="chain" id="PRO_5016389782" evidence="5">
    <location>
        <begin position="28"/>
        <end position="389"/>
    </location>
</feature>
<dbReference type="RefSeq" id="WP_110018102.1">
    <property type="nucleotide sequence ID" value="NZ_QGTJ01000004.1"/>
</dbReference>
<dbReference type="PANTHER" id="PTHR47151">
    <property type="entry name" value="LEU/ILE/VAL-BINDING ABC TRANSPORTER SUBUNIT"/>
    <property type="match status" value="1"/>
</dbReference>
<gene>
    <name evidence="7" type="ORF">C7443_10458</name>
</gene>
<proteinExistence type="inferred from homology"/>
<evidence type="ECO:0000256" key="5">
    <source>
        <dbReference type="SAM" id="SignalP"/>
    </source>
</evidence>
<reference evidence="7 8" key="1">
    <citation type="submission" date="2018-05" db="EMBL/GenBank/DDBJ databases">
        <title>Genomic Encyclopedia of Type Strains, Phase IV (KMG-IV): sequencing the most valuable type-strain genomes for metagenomic binning, comparative biology and taxonomic classification.</title>
        <authorList>
            <person name="Goeker M."/>
        </authorList>
    </citation>
    <scope>NUCLEOTIDE SEQUENCE [LARGE SCALE GENOMIC DNA]</scope>
    <source>
        <strain evidence="7 8">DSM 23606</strain>
    </source>
</reference>
<organism evidence="7 8">
    <name type="scientific">Plasticicumulans acidivorans</name>
    <dbReference type="NCBI Taxonomy" id="886464"/>
    <lineage>
        <taxon>Bacteria</taxon>
        <taxon>Pseudomonadati</taxon>
        <taxon>Pseudomonadota</taxon>
        <taxon>Gammaproteobacteria</taxon>
        <taxon>Candidatus Competibacteraceae</taxon>
        <taxon>Plasticicumulans</taxon>
    </lineage>
</organism>
<accession>A0A317MWB4</accession>
<dbReference type="EMBL" id="QGTJ01000004">
    <property type="protein sequence ID" value="PWV62264.1"/>
    <property type="molecule type" value="Genomic_DNA"/>
</dbReference>
<dbReference type="Pfam" id="PF13458">
    <property type="entry name" value="Peripla_BP_6"/>
    <property type="match status" value="1"/>
</dbReference>
<keyword evidence="3 5" id="KW-0732">Signal</keyword>
<dbReference type="CDD" id="cd06342">
    <property type="entry name" value="PBP1_ABC_LIVBP-like"/>
    <property type="match status" value="1"/>
</dbReference>
<dbReference type="InterPro" id="IPR028081">
    <property type="entry name" value="Leu-bd"/>
</dbReference>
<dbReference type="AlphaFoldDB" id="A0A317MWB4"/>
<dbReference type="InterPro" id="IPR028082">
    <property type="entry name" value="Peripla_BP_I"/>
</dbReference>